<reference evidence="11 12" key="1">
    <citation type="submission" date="2024-11" db="EMBL/GenBank/DDBJ databases">
        <title>First Report of Moraxella oculi in Brazil in an Infectious Bovine Keratoconjunctivitis Outbreak.</title>
        <authorList>
            <person name="Carvalho C.V."/>
            <person name="Domingues R."/>
            <person name="Coutinho C."/>
            <person name="Honorio N.T.B.S."/>
            <person name="Faza D.R.L.R."/>
            <person name="Carvalho W.A."/>
            <person name="Machado A.B.F."/>
            <person name="Martins M.F."/>
            <person name="Gaspar E.B."/>
        </authorList>
    </citation>
    <scope>NUCLEOTIDE SEQUENCE [LARGE SCALE GENOMIC DNA]</scope>
    <source>
        <strain evidence="11 12">2117LE</strain>
    </source>
</reference>
<dbReference type="GO" id="GO:0051301">
    <property type="term" value="P:cell division"/>
    <property type="evidence" value="ECO:0007669"/>
    <property type="project" value="UniProtKB-KW"/>
</dbReference>
<evidence type="ECO:0000256" key="5">
    <source>
        <dbReference type="ARBA" id="ARBA00022692"/>
    </source>
</evidence>
<gene>
    <name evidence="11" type="ORF">ACJHVH_02770</name>
</gene>
<organism evidence="11 12">
    <name type="scientific">Moraxella oculi</name>
    <dbReference type="NCBI Taxonomy" id="2940516"/>
    <lineage>
        <taxon>Bacteria</taxon>
        <taxon>Pseudomonadati</taxon>
        <taxon>Pseudomonadota</taxon>
        <taxon>Gammaproteobacteria</taxon>
        <taxon>Moraxellales</taxon>
        <taxon>Moraxellaceae</taxon>
        <taxon>Moraxella</taxon>
    </lineage>
</organism>
<dbReference type="Proteomes" id="UP001624684">
    <property type="component" value="Unassembled WGS sequence"/>
</dbReference>
<dbReference type="InterPro" id="IPR005548">
    <property type="entry name" value="Cell_div_FtsQ/DivIB_C"/>
</dbReference>
<dbReference type="PROSITE" id="PS51779">
    <property type="entry name" value="POTRA"/>
    <property type="match status" value="1"/>
</dbReference>
<dbReference type="InterPro" id="IPR034746">
    <property type="entry name" value="POTRA"/>
</dbReference>
<comment type="caution">
    <text evidence="11">The sequence shown here is derived from an EMBL/GenBank/DDBJ whole genome shotgun (WGS) entry which is preliminary data.</text>
</comment>
<evidence type="ECO:0000256" key="3">
    <source>
        <dbReference type="ARBA" id="ARBA00022519"/>
    </source>
</evidence>
<keyword evidence="4 11" id="KW-0132">Cell division</keyword>
<comment type="subcellular location">
    <subcellularLocation>
        <location evidence="1">Membrane</location>
    </subcellularLocation>
</comment>
<evidence type="ECO:0000256" key="2">
    <source>
        <dbReference type="ARBA" id="ARBA00022475"/>
    </source>
</evidence>
<dbReference type="RefSeq" id="WP_407068682.1">
    <property type="nucleotide sequence ID" value="NZ_JBJJXE010000002.1"/>
</dbReference>
<feature type="domain" description="POTRA" evidence="10">
    <location>
        <begin position="40"/>
        <end position="110"/>
    </location>
</feature>
<dbReference type="Pfam" id="PF03799">
    <property type="entry name" value="FtsQ_DivIB_C"/>
    <property type="match status" value="1"/>
</dbReference>
<keyword evidence="5 9" id="KW-0812">Transmembrane</keyword>
<keyword evidence="3" id="KW-0997">Cell inner membrane</keyword>
<accession>A0ABW8U648</accession>
<dbReference type="Gene3D" id="3.10.20.310">
    <property type="entry name" value="membrane protein fhac"/>
    <property type="match status" value="1"/>
</dbReference>
<dbReference type="PANTHER" id="PTHR35851:SF1">
    <property type="entry name" value="CELL DIVISION PROTEIN FTSQ"/>
    <property type="match status" value="1"/>
</dbReference>
<dbReference type="PANTHER" id="PTHR35851">
    <property type="entry name" value="CELL DIVISION PROTEIN FTSQ"/>
    <property type="match status" value="1"/>
</dbReference>
<feature type="transmembrane region" description="Helical" evidence="9">
    <location>
        <begin position="12"/>
        <end position="34"/>
    </location>
</feature>
<evidence type="ECO:0000256" key="9">
    <source>
        <dbReference type="SAM" id="Phobius"/>
    </source>
</evidence>
<keyword evidence="2" id="KW-1003">Cell membrane</keyword>
<keyword evidence="7 9" id="KW-0472">Membrane</keyword>
<dbReference type="Gene3D" id="3.40.50.11690">
    <property type="entry name" value="Cell division protein FtsQ/DivIB"/>
    <property type="match status" value="1"/>
</dbReference>
<name>A0ABW8U648_9GAMM</name>
<dbReference type="EMBL" id="JBJJXE010000002">
    <property type="protein sequence ID" value="MFL1731927.1"/>
    <property type="molecule type" value="Genomic_DNA"/>
</dbReference>
<proteinExistence type="predicted"/>
<evidence type="ECO:0000256" key="8">
    <source>
        <dbReference type="ARBA" id="ARBA00023306"/>
    </source>
</evidence>
<evidence type="ECO:0000313" key="11">
    <source>
        <dbReference type="EMBL" id="MFL1731927.1"/>
    </source>
</evidence>
<evidence type="ECO:0000256" key="1">
    <source>
        <dbReference type="ARBA" id="ARBA00004370"/>
    </source>
</evidence>
<sequence length="243" mass="27399">MKTHQKSTKKHLSKACSLSILGIFLFVVIGVFGIRAVHYSPAKPIVIDHHNLTQSQASSLQAVAVSIGDVQFFLADLPSIHHRIAQLSWVGDVSVRRDWQQGVVVSVVPRRAVANFGSQHLLDANGQVFVPADEHELMDPSLVRLYGSHSKDADKIMKQMRQINEWFSPLGIKAWDVTLTARQTWLIRFDNGLRVIVDHENTDQKLYTLALLLQNSLAKELPKIHSVDLRYKNGFAVAWRESH</sequence>
<evidence type="ECO:0000256" key="7">
    <source>
        <dbReference type="ARBA" id="ARBA00023136"/>
    </source>
</evidence>
<keyword evidence="8" id="KW-0131">Cell cycle</keyword>
<evidence type="ECO:0000259" key="10">
    <source>
        <dbReference type="PROSITE" id="PS51779"/>
    </source>
</evidence>
<dbReference type="InterPro" id="IPR045335">
    <property type="entry name" value="FtsQ_C_sf"/>
</dbReference>
<protein>
    <submittedName>
        <fullName evidence="11">Cell division protein FtsQ/DivIB</fullName>
    </submittedName>
</protein>
<evidence type="ECO:0000256" key="4">
    <source>
        <dbReference type="ARBA" id="ARBA00022618"/>
    </source>
</evidence>
<keyword evidence="6 9" id="KW-1133">Transmembrane helix</keyword>
<dbReference type="InterPro" id="IPR026579">
    <property type="entry name" value="FtsQ"/>
</dbReference>
<evidence type="ECO:0000256" key="6">
    <source>
        <dbReference type="ARBA" id="ARBA00022989"/>
    </source>
</evidence>
<keyword evidence="12" id="KW-1185">Reference proteome</keyword>
<evidence type="ECO:0000313" key="12">
    <source>
        <dbReference type="Proteomes" id="UP001624684"/>
    </source>
</evidence>